<keyword evidence="3" id="KW-1185">Reference proteome</keyword>
<accession>A0ABS1YD32</accession>
<proteinExistence type="predicted"/>
<dbReference type="EMBL" id="JAEVHL010000020">
    <property type="protein sequence ID" value="MBM0275265.1"/>
    <property type="molecule type" value="Genomic_DNA"/>
</dbReference>
<reference evidence="2 3" key="1">
    <citation type="submission" date="2021-01" db="EMBL/GenBank/DDBJ databases">
        <title>Draft genome sequence of Micromonospora sp. strain STR1s_6.</title>
        <authorList>
            <person name="Karlyshev A."/>
            <person name="Jawad R."/>
        </authorList>
    </citation>
    <scope>NUCLEOTIDE SEQUENCE [LARGE SCALE GENOMIC DNA]</scope>
    <source>
        <strain evidence="2 3">STR1S-6</strain>
    </source>
</reference>
<feature type="region of interest" description="Disordered" evidence="1">
    <location>
        <begin position="43"/>
        <end position="62"/>
    </location>
</feature>
<dbReference type="Proteomes" id="UP000622245">
    <property type="component" value="Unassembled WGS sequence"/>
</dbReference>
<comment type="caution">
    <text evidence="2">The sequence shown here is derived from an EMBL/GenBank/DDBJ whole genome shotgun (WGS) entry which is preliminary data.</text>
</comment>
<evidence type="ECO:0000256" key="1">
    <source>
        <dbReference type="SAM" id="MobiDB-lite"/>
    </source>
</evidence>
<sequence length="62" mass="6966">MSREPFLVNAMSFSRFDSRELDTPRERMIASVAVLSLSIGVPSDSGSLPRWSAEAHVTEERR</sequence>
<name>A0ABS1YD32_9ACTN</name>
<evidence type="ECO:0000313" key="2">
    <source>
        <dbReference type="EMBL" id="MBM0275265.1"/>
    </source>
</evidence>
<organism evidence="2 3">
    <name type="scientific">Micromonospora tarensis</name>
    <dbReference type="NCBI Taxonomy" id="2806100"/>
    <lineage>
        <taxon>Bacteria</taxon>
        <taxon>Bacillati</taxon>
        <taxon>Actinomycetota</taxon>
        <taxon>Actinomycetes</taxon>
        <taxon>Micromonosporales</taxon>
        <taxon>Micromonosporaceae</taxon>
        <taxon>Micromonospora</taxon>
    </lineage>
</organism>
<protein>
    <submittedName>
        <fullName evidence="2">Uncharacterized protein</fullName>
    </submittedName>
</protein>
<gene>
    <name evidence="2" type="ORF">JM949_07240</name>
</gene>
<evidence type="ECO:0000313" key="3">
    <source>
        <dbReference type="Proteomes" id="UP000622245"/>
    </source>
</evidence>
<dbReference type="RefSeq" id="WP_203147664.1">
    <property type="nucleotide sequence ID" value="NZ_JAEVHL010000020.1"/>
</dbReference>